<gene>
    <name evidence="2" type="ORF">FQV27_16065</name>
</gene>
<dbReference type="Pfam" id="PF13692">
    <property type="entry name" value="Glyco_trans_1_4"/>
    <property type="match status" value="1"/>
</dbReference>
<accession>A0A5C6RWJ4</accession>
<dbReference type="RefSeq" id="WP_147100507.1">
    <property type="nucleotide sequence ID" value="NZ_JBHUFH010000001.1"/>
</dbReference>
<dbReference type="Pfam" id="PF13579">
    <property type="entry name" value="Glyco_trans_4_4"/>
    <property type="match status" value="1"/>
</dbReference>
<dbReference type="Proteomes" id="UP000321562">
    <property type="component" value="Unassembled WGS sequence"/>
</dbReference>
<dbReference type="Gene3D" id="3.40.50.2000">
    <property type="entry name" value="Glycogen Phosphorylase B"/>
    <property type="match status" value="2"/>
</dbReference>
<evidence type="ECO:0000259" key="1">
    <source>
        <dbReference type="Pfam" id="PF13579"/>
    </source>
</evidence>
<name>A0A5C6RWJ4_9RHOB</name>
<sequence>MTEFATREMRAAVPAGAHERLTVLVIAGLAWSLVNFRLDLMRRMVANGHRVLAAAPDFDPETESTLRAEGIEPLSVPMNRTGLNPAQDLKTLSALRKLIRDRRPDVVLPYTMKPIVWGTLAARLEGNTRCYPLFTGLGYAFSDPNPKGKRRLVRRIAIELHRRALRSVKLGFYYNAAELHDLRRFRMIPEQTRMVAIPGSGADTERFAPTPIPDGPPVFLFIARMLRSKGLEDLLAAARILRAEGRDFQVALLGPTDTNPDAVDEGTLRQWHESGDVVYHGATRDVRPYLADSHVLVLPTRLREGVPRTILEAMSSARPVITTDAPGCGETVGDGDGGFVVPVGDVDALASAMRRFIDDPQLAARMGQQARARVCRNNDVHLVNRLLLTEMGLERETPAAQNAPGKLAVVGAVA</sequence>
<organism evidence="2 3">
    <name type="scientific">Paracoccus aurantiacus</name>
    <dbReference type="NCBI Taxonomy" id="2599412"/>
    <lineage>
        <taxon>Bacteria</taxon>
        <taxon>Pseudomonadati</taxon>
        <taxon>Pseudomonadota</taxon>
        <taxon>Alphaproteobacteria</taxon>
        <taxon>Rhodobacterales</taxon>
        <taxon>Paracoccaceae</taxon>
        <taxon>Paracoccus</taxon>
    </lineage>
</organism>
<dbReference type="PANTHER" id="PTHR12526:SF638">
    <property type="entry name" value="SPORE COAT PROTEIN SA"/>
    <property type="match status" value="1"/>
</dbReference>
<proteinExistence type="predicted"/>
<dbReference type="GO" id="GO:0016757">
    <property type="term" value="F:glycosyltransferase activity"/>
    <property type="evidence" value="ECO:0007669"/>
    <property type="project" value="UniProtKB-ARBA"/>
</dbReference>
<dbReference type="InterPro" id="IPR028098">
    <property type="entry name" value="Glyco_trans_4-like_N"/>
</dbReference>
<dbReference type="EMBL" id="VOPL01000008">
    <property type="protein sequence ID" value="TXB66424.1"/>
    <property type="molecule type" value="Genomic_DNA"/>
</dbReference>
<comment type="caution">
    <text evidence="2">The sequence shown here is derived from an EMBL/GenBank/DDBJ whole genome shotgun (WGS) entry which is preliminary data.</text>
</comment>
<dbReference type="CDD" id="cd03808">
    <property type="entry name" value="GT4_CapM-like"/>
    <property type="match status" value="1"/>
</dbReference>
<keyword evidence="2" id="KW-0808">Transferase</keyword>
<keyword evidence="3" id="KW-1185">Reference proteome</keyword>
<feature type="domain" description="Glycosyltransferase subfamily 4-like N-terminal" evidence="1">
    <location>
        <begin position="38"/>
        <end position="195"/>
    </location>
</feature>
<evidence type="ECO:0000313" key="3">
    <source>
        <dbReference type="Proteomes" id="UP000321562"/>
    </source>
</evidence>
<reference evidence="2 3" key="1">
    <citation type="submission" date="2019-08" db="EMBL/GenBank/DDBJ databases">
        <authorList>
            <person name="Ye J."/>
        </authorList>
    </citation>
    <scope>NUCLEOTIDE SEQUENCE [LARGE SCALE GENOMIC DNA]</scope>
    <source>
        <strain evidence="2 3">TK008</strain>
    </source>
</reference>
<evidence type="ECO:0000313" key="2">
    <source>
        <dbReference type="EMBL" id="TXB66424.1"/>
    </source>
</evidence>
<dbReference type="OrthoDB" id="9807414at2"/>
<dbReference type="PANTHER" id="PTHR12526">
    <property type="entry name" value="GLYCOSYLTRANSFERASE"/>
    <property type="match status" value="1"/>
</dbReference>
<dbReference type="SUPFAM" id="SSF53756">
    <property type="entry name" value="UDP-Glycosyltransferase/glycogen phosphorylase"/>
    <property type="match status" value="1"/>
</dbReference>
<protein>
    <submittedName>
        <fullName evidence="2">Glycosyltransferase family 4 protein</fullName>
    </submittedName>
</protein>
<dbReference type="AlphaFoldDB" id="A0A5C6RWJ4"/>